<evidence type="ECO:0000313" key="2">
    <source>
        <dbReference type="EMBL" id="MDU0339628.1"/>
    </source>
</evidence>
<keyword evidence="3" id="KW-1185">Reference proteome</keyword>
<comment type="caution">
    <text evidence="2">The sequence shown here is derived from an EMBL/GenBank/DDBJ whole genome shotgun (WGS) entry which is preliminary data.</text>
</comment>
<dbReference type="Proteomes" id="UP001254257">
    <property type="component" value="Unassembled WGS sequence"/>
</dbReference>
<proteinExistence type="predicted"/>
<dbReference type="EMBL" id="JAWDID010000007">
    <property type="protein sequence ID" value="MDU0339628.1"/>
    <property type="molecule type" value="Genomic_DNA"/>
</dbReference>
<sequence length="60" mass="6798">MFRILLVIAVVAIGYDAVVHRGAYTRDLWYKAVGVTERAVDEAKRVGERPPDEPPRTQMN</sequence>
<name>A0ABU3S4C5_9HYPH</name>
<protein>
    <submittedName>
        <fullName evidence="2">Uncharacterized protein</fullName>
    </submittedName>
</protein>
<organism evidence="2 3">
    <name type="scientific">Bosea rubneri</name>
    <dbReference type="NCBI Taxonomy" id="3075434"/>
    <lineage>
        <taxon>Bacteria</taxon>
        <taxon>Pseudomonadati</taxon>
        <taxon>Pseudomonadota</taxon>
        <taxon>Alphaproteobacteria</taxon>
        <taxon>Hyphomicrobiales</taxon>
        <taxon>Boseaceae</taxon>
        <taxon>Bosea</taxon>
    </lineage>
</organism>
<feature type="region of interest" description="Disordered" evidence="1">
    <location>
        <begin position="41"/>
        <end position="60"/>
    </location>
</feature>
<evidence type="ECO:0000313" key="3">
    <source>
        <dbReference type="Proteomes" id="UP001254257"/>
    </source>
</evidence>
<gene>
    <name evidence="2" type="ORF">RKE40_07040</name>
</gene>
<reference evidence="2 3" key="1">
    <citation type="submission" date="2023-09" db="EMBL/GenBank/DDBJ databases">
        <title>Whole genome shotgun sequencing (WGS) of Bosea sp. ZW T0_25, isolated from stored onions (Allium cepa).</title>
        <authorList>
            <person name="Stoll D.A."/>
            <person name="Huch M."/>
        </authorList>
    </citation>
    <scope>NUCLEOTIDE SEQUENCE [LARGE SCALE GENOMIC DNA]</scope>
    <source>
        <strain evidence="2 3">ZW T0_25</strain>
    </source>
</reference>
<dbReference type="RefSeq" id="WP_316017525.1">
    <property type="nucleotide sequence ID" value="NZ_JAWDID010000007.1"/>
</dbReference>
<accession>A0ABU3S4C5</accession>
<evidence type="ECO:0000256" key="1">
    <source>
        <dbReference type="SAM" id="MobiDB-lite"/>
    </source>
</evidence>